<dbReference type="GO" id="GO:0032259">
    <property type="term" value="P:methylation"/>
    <property type="evidence" value="ECO:0007669"/>
    <property type="project" value="UniProtKB-KW"/>
</dbReference>
<dbReference type="CDD" id="cd02440">
    <property type="entry name" value="AdoMet_MTases"/>
    <property type="match status" value="1"/>
</dbReference>
<evidence type="ECO:0000313" key="6">
    <source>
        <dbReference type="Proteomes" id="UP000007648"/>
    </source>
</evidence>
<keyword evidence="1" id="KW-0489">Methyltransferase</keyword>
<feature type="compositionally biased region" description="Polar residues" evidence="3">
    <location>
        <begin position="8"/>
        <end position="19"/>
    </location>
</feature>
<evidence type="ECO:0000256" key="1">
    <source>
        <dbReference type="ARBA" id="ARBA00022603"/>
    </source>
</evidence>
<dbReference type="InterPro" id="IPR029063">
    <property type="entry name" value="SAM-dependent_MTases_sf"/>
</dbReference>
<dbReference type="InParanoid" id="A0A7N4PPS8"/>
<dbReference type="Proteomes" id="UP000007648">
    <property type="component" value="Unassembled WGS sequence"/>
</dbReference>
<dbReference type="InterPro" id="IPR041698">
    <property type="entry name" value="Methyltransf_25"/>
</dbReference>
<feature type="compositionally biased region" description="Gly residues" evidence="3">
    <location>
        <begin position="27"/>
        <end position="39"/>
    </location>
</feature>
<keyword evidence="6" id="KW-1185">Reference proteome</keyword>
<dbReference type="Pfam" id="PF13649">
    <property type="entry name" value="Methyltransf_25"/>
    <property type="match status" value="1"/>
</dbReference>
<dbReference type="PANTHER" id="PTHR44942:SF4">
    <property type="entry name" value="METHYLTRANSFERASE TYPE 11 DOMAIN-CONTAINING PROTEIN"/>
    <property type="match status" value="1"/>
</dbReference>
<evidence type="ECO:0000256" key="2">
    <source>
        <dbReference type="ARBA" id="ARBA00022679"/>
    </source>
</evidence>
<dbReference type="PANTHER" id="PTHR44942">
    <property type="entry name" value="METHYLTRANSF_11 DOMAIN-CONTAINING PROTEIN"/>
    <property type="match status" value="1"/>
</dbReference>
<dbReference type="Gene3D" id="3.40.50.150">
    <property type="entry name" value="Vaccinia Virus protein VP39"/>
    <property type="match status" value="1"/>
</dbReference>
<sequence>MRGPGASQEAQDGSGSCQLQGQRGARAPGGGGSGGPGGGGRDERSAQSLCFPRRTLSRGRGPRAQEPCAPRGATREAGASPSARQPRRLEEAPGPASPRPPGPSRLSPILQPPICAPGPARSRRPPGQAGPAPGPRHSAGGSFGSGGTAAAPGGSRVMSTQLFQGQEHATIYQKHRFPPSQELLDIIFSYLEEKKGKPYDLVVDVGCGSGQSTQVLVPHFARVLGTDISEAQVQQARQAHSSSKVSFW</sequence>
<dbReference type="InterPro" id="IPR051052">
    <property type="entry name" value="Diverse_substrate_MTase"/>
</dbReference>
<organism evidence="5 6">
    <name type="scientific">Sarcophilus harrisii</name>
    <name type="common">Tasmanian devil</name>
    <name type="synonym">Sarcophilus laniarius</name>
    <dbReference type="NCBI Taxonomy" id="9305"/>
    <lineage>
        <taxon>Eukaryota</taxon>
        <taxon>Metazoa</taxon>
        <taxon>Chordata</taxon>
        <taxon>Craniata</taxon>
        <taxon>Vertebrata</taxon>
        <taxon>Euteleostomi</taxon>
        <taxon>Mammalia</taxon>
        <taxon>Metatheria</taxon>
        <taxon>Dasyuromorphia</taxon>
        <taxon>Dasyuridae</taxon>
        <taxon>Sarcophilus</taxon>
    </lineage>
</organism>
<protein>
    <recommendedName>
        <fullName evidence="4">Methyltransferase domain-containing protein</fullName>
    </recommendedName>
</protein>
<reference evidence="5" key="3">
    <citation type="submission" date="2025-09" db="UniProtKB">
        <authorList>
            <consortium name="Ensembl"/>
        </authorList>
    </citation>
    <scope>IDENTIFICATION</scope>
</reference>
<proteinExistence type="predicted"/>
<dbReference type="GO" id="GO:0008168">
    <property type="term" value="F:methyltransferase activity"/>
    <property type="evidence" value="ECO:0007669"/>
    <property type="project" value="UniProtKB-KW"/>
</dbReference>
<keyword evidence="2" id="KW-0808">Transferase</keyword>
<evidence type="ECO:0000259" key="4">
    <source>
        <dbReference type="Pfam" id="PF13649"/>
    </source>
</evidence>
<evidence type="ECO:0000313" key="5">
    <source>
        <dbReference type="Ensembl" id="ENSSHAP00000041745.1"/>
    </source>
</evidence>
<reference evidence="5 6" key="1">
    <citation type="journal article" date="2011" name="Proc. Natl. Acad. Sci. U.S.A.">
        <title>Genetic diversity and population structure of the endangered marsupial Sarcophilus harrisii (Tasmanian devil).</title>
        <authorList>
            <person name="Miller W."/>
            <person name="Hayes V.M."/>
            <person name="Ratan A."/>
            <person name="Petersen D.C."/>
            <person name="Wittekindt N.E."/>
            <person name="Miller J."/>
            <person name="Walenz B."/>
            <person name="Knight J."/>
            <person name="Qi J."/>
            <person name="Zhao F."/>
            <person name="Wang Q."/>
            <person name="Bedoya-Reina O.C."/>
            <person name="Katiyar N."/>
            <person name="Tomsho L.P."/>
            <person name="Kasson L.M."/>
            <person name="Hardie R.A."/>
            <person name="Woodbridge P."/>
            <person name="Tindall E.A."/>
            <person name="Bertelsen M.F."/>
            <person name="Dixon D."/>
            <person name="Pyecroft S."/>
            <person name="Helgen K.M."/>
            <person name="Lesk A.M."/>
            <person name="Pringle T.H."/>
            <person name="Patterson N."/>
            <person name="Zhang Y."/>
            <person name="Kreiss A."/>
            <person name="Woods G.M."/>
            <person name="Jones M.E."/>
            <person name="Schuster S.C."/>
        </authorList>
    </citation>
    <scope>NUCLEOTIDE SEQUENCE [LARGE SCALE GENOMIC DNA]</scope>
</reference>
<feature type="region of interest" description="Disordered" evidence="3">
    <location>
        <begin position="1"/>
        <end position="155"/>
    </location>
</feature>
<dbReference type="Ensembl" id="ENSSHAT00000049343.1">
    <property type="protein sequence ID" value="ENSSHAP00000041745.1"/>
    <property type="gene ID" value="ENSSHAG00000030147.1"/>
</dbReference>
<evidence type="ECO:0000256" key="3">
    <source>
        <dbReference type="SAM" id="MobiDB-lite"/>
    </source>
</evidence>
<gene>
    <name evidence="5" type="primary">LOC100924767</name>
</gene>
<dbReference type="SUPFAM" id="SSF53335">
    <property type="entry name" value="S-adenosyl-L-methionine-dependent methyltransferases"/>
    <property type="match status" value="1"/>
</dbReference>
<name>A0A7N4PPS8_SARHA</name>
<feature type="domain" description="Methyltransferase" evidence="4">
    <location>
        <begin position="202"/>
        <end position="244"/>
    </location>
</feature>
<reference evidence="5" key="2">
    <citation type="submission" date="2025-08" db="UniProtKB">
        <authorList>
            <consortium name="Ensembl"/>
        </authorList>
    </citation>
    <scope>IDENTIFICATION</scope>
</reference>
<feature type="compositionally biased region" description="Low complexity" evidence="3">
    <location>
        <begin position="117"/>
        <end position="140"/>
    </location>
</feature>
<dbReference type="AlphaFoldDB" id="A0A7N4PPS8"/>
<accession>A0A7N4PPS8</accession>
<dbReference type="GeneTree" id="ENSGT00940000163794"/>